<dbReference type="Proteomes" id="UP001157418">
    <property type="component" value="Unassembled WGS sequence"/>
</dbReference>
<keyword evidence="1" id="KW-0472">Membrane</keyword>
<reference evidence="2 3" key="1">
    <citation type="submission" date="2022-01" db="EMBL/GenBank/DDBJ databases">
        <authorList>
            <person name="Xiong W."/>
            <person name="Schranz E."/>
        </authorList>
    </citation>
    <scope>NUCLEOTIDE SEQUENCE [LARGE SCALE GENOMIC DNA]</scope>
</reference>
<evidence type="ECO:0000313" key="2">
    <source>
        <dbReference type="EMBL" id="CAH1432281.1"/>
    </source>
</evidence>
<protein>
    <submittedName>
        <fullName evidence="2">Uncharacterized protein</fullName>
    </submittedName>
</protein>
<organism evidence="2 3">
    <name type="scientific">Lactuca virosa</name>
    <dbReference type="NCBI Taxonomy" id="75947"/>
    <lineage>
        <taxon>Eukaryota</taxon>
        <taxon>Viridiplantae</taxon>
        <taxon>Streptophyta</taxon>
        <taxon>Embryophyta</taxon>
        <taxon>Tracheophyta</taxon>
        <taxon>Spermatophyta</taxon>
        <taxon>Magnoliopsida</taxon>
        <taxon>eudicotyledons</taxon>
        <taxon>Gunneridae</taxon>
        <taxon>Pentapetalae</taxon>
        <taxon>asterids</taxon>
        <taxon>campanulids</taxon>
        <taxon>Asterales</taxon>
        <taxon>Asteraceae</taxon>
        <taxon>Cichorioideae</taxon>
        <taxon>Cichorieae</taxon>
        <taxon>Lactucinae</taxon>
        <taxon>Lactuca</taxon>
    </lineage>
</organism>
<sequence>MPNIILDAEYAVVLLVIQIIGYTNAINVCIMPIWICATSRREPFMSIFLHPEKTLKIFKRPTTLIFFLSHFLMKLTVYQNTYFSRKLDLR</sequence>
<proteinExistence type="predicted"/>
<dbReference type="EMBL" id="CAKMRJ010003334">
    <property type="protein sequence ID" value="CAH1432281.1"/>
    <property type="molecule type" value="Genomic_DNA"/>
</dbReference>
<gene>
    <name evidence="2" type="ORF">LVIROSA_LOCUS18941</name>
</gene>
<evidence type="ECO:0000256" key="1">
    <source>
        <dbReference type="SAM" id="Phobius"/>
    </source>
</evidence>
<dbReference type="AlphaFoldDB" id="A0AAU9N3I0"/>
<keyword evidence="1" id="KW-0812">Transmembrane</keyword>
<evidence type="ECO:0000313" key="3">
    <source>
        <dbReference type="Proteomes" id="UP001157418"/>
    </source>
</evidence>
<feature type="transmembrane region" description="Helical" evidence="1">
    <location>
        <begin position="12"/>
        <end position="36"/>
    </location>
</feature>
<keyword evidence="1" id="KW-1133">Transmembrane helix</keyword>
<name>A0AAU9N3I0_9ASTR</name>
<keyword evidence="3" id="KW-1185">Reference proteome</keyword>
<comment type="caution">
    <text evidence="2">The sequence shown here is derived from an EMBL/GenBank/DDBJ whole genome shotgun (WGS) entry which is preliminary data.</text>
</comment>
<accession>A0AAU9N3I0</accession>